<dbReference type="EMBL" id="FOSQ01000006">
    <property type="protein sequence ID" value="SFK71898.1"/>
    <property type="molecule type" value="Genomic_DNA"/>
</dbReference>
<proteinExistence type="predicted"/>
<protein>
    <recommendedName>
        <fullName evidence="5">Histidine kinase</fullName>
    </recommendedName>
</protein>
<feature type="chain" id="PRO_5011750696" description="Histidine kinase" evidence="2">
    <location>
        <begin position="24"/>
        <end position="285"/>
    </location>
</feature>
<evidence type="ECO:0008006" key="5">
    <source>
        <dbReference type="Google" id="ProtNLM"/>
    </source>
</evidence>
<feature type="compositionally biased region" description="Low complexity" evidence="1">
    <location>
        <begin position="19"/>
        <end position="38"/>
    </location>
</feature>
<organism evidence="3 4">
    <name type="scientific">Falsiroseomonas stagni DSM 19981</name>
    <dbReference type="NCBI Taxonomy" id="1123062"/>
    <lineage>
        <taxon>Bacteria</taxon>
        <taxon>Pseudomonadati</taxon>
        <taxon>Pseudomonadota</taxon>
        <taxon>Alphaproteobacteria</taxon>
        <taxon>Acetobacterales</taxon>
        <taxon>Roseomonadaceae</taxon>
        <taxon>Falsiroseomonas</taxon>
    </lineage>
</organism>
<dbReference type="AlphaFoldDB" id="A0A1I4BSW3"/>
<feature type="region of interest" description="Disordered" evidence="1">
    <location>
        <begin position="19"/>
        <end position="81"/>
    </location>
</feature>
<evidence type="ECO:0000313" key="4">
    <source>
        <dbReference type="Proteomes" id="UP000199473"/>
    </source>
</evidence>
<dbReference type="RefSeq" id="WP_092960962.1">
    <property type="nucleotide sequence ID" value="NZ_FOSQ01000006.1"/>
</dbReference>
<feature type="signal peptide" evidence="2">
    <location>
        <begin position="1"/>
        <end position="23"/>
    </location>
</feature>
<keyword evidence="2" id="KW-0732">Signal</keyword>
<name>A0A1I4BSW3_9PROT</name>
<keyword evidence="4" id="KW-1185">Reference proteome</keyword>
<evidence type="ECO:0000313" key="3">
    <source>
        <dbReference type="EMBL" id="SFK71898.1"/>
    </source>
</evidence>
<sequence length="285" mass="30274">MFADALSMPASPTALATAPLAQAAPSPLAADSAPLAQPGLLPRQAMHPGRPTYGRRRSDGPRLGWAEPPPGDRRVQLPMPRAGSEPGLQAMMQRLRGEMAAVLDAAGREEAAPLTMTEWDHEAPRPSLFSLVEGLLSAAVGAAAETPLAVVPTLLRVLAWDVVAGLADQGIRCGLRNLAPAEQTCLVDATRLLRALEMLALHGQANCAGPARAELCVTAGREETVMDLVIQRVSVGTLQQGHRSRLIRELPMAIGRRLIQAQGHRIDIWAPPGTGLRARITFRVA</sequence>
<gene>
    <name evidence="3" type="ORF">SAMN02745775_106108</name>
</gene>
<reference evidence="3 4" key="1">
    <citation type="submission" date="2016-10" db="EMBL/GenBank/DDBJ databases">
        <authorList>
            <person name="de Groot N.N."/>
        </authorList>
    </citation>
    <scope>NUCLEOTIDE SEQUENCE [LARGE SCALE GENOMIC DNA]</scope>
    <source>
        <strain evidence="3 4">DSM 19981</strain>
    </source>
</reference>
<evidence type="ECO:0000256" key="2">
    <source>
        <dbReference type="SAM" id="SignalP"/>
    </source>
</evidence>
<dbReference type="Proteomes" id="UP000199473">
    <property type="component" value="Unassembled WGS sequence"/>
</dbReference>
<accession>A0A1I4BSW3</accession>
<dbReference type="STRING" id="1123062.SAMN02745775_106108"/>
<evidence type="ECO:0000256" key="1">
    <source>
        <dbReference type="SAM" id="MobiDB-lite"/>
    </source>
</evidence>